<dbReference type="Proteomes" id="UP001500893">
    <property type="component" value="Unassembled WGS sequence"/>
</dbReference>
<keyword evidence="4" id="KW-1185">Reference proteome</keyword>
<dbReference type="RefSeq" id="WP_345054504.1">
    <property type="nucleotide sequence ID" value="NZ_BAAAVM010000061.1"/>
</dbReference>
<evidence type="ECO:0000256" key="2">
    <source>
        <dbReference type="SAM" id="SignalP"/>
    </source>
</evidence>
<feature type="region of interest" description="Disordered" evidence="1">
    <location>
        <begin position="23"/>
        <end position="64"/>
    </location>
</feature>
<feature type="signal peptide" evidence="2">
    <location>
        <begin position="1"/>
        <end position="23"/>
    </location>
</feature>
<protein>
    <recommendedName>
        <fullName evidence="5">DUF732 domain-containing protein</fullName>
    </recommendedName>
</protein>
<accession>A0ABP6NK62</accession>
<feature type="compositionally biased region" description="Basic and acidic residues" evidence="1">
    <location>
        <begin position="50"/>
        <end position="64"/>
    </location>
</feature>
<feature type="chain" id="PRO_5045710682" description="DUF732 domain-containing protein" evidence="2">
    <location>
        <begin position="24"/>
        <end position="140"/>
    </location>
</feature>
<keyword evidence="2" id="KW-0732">Signal</keyword>
<evidence type="ECO:0008006" key="5">
    <source>
        <dbReference type="Google" id="ProtNLM"/>
    </source>
</evidence>
<evidence type="ECO:0000256" key="1">
    <source>
        <dbReference type="SAM" id="MobiDB-lite"/>
    </source>
</evidence>
<evidence type="ECO:0000313" key="3">
    <source>
        <dbReference type="EMBL" id="GAA3151057.1"/>
    </source>
</evidence>
<gene>
    <name evidence="3" type="ORF">GCM10010521_43360</name>
</gene>
<name>A0ABP6NK62_9ACTN</name>
<organism evidence="3 4">
    <name type="scientific">Streptomyces rameus</name>
    <dbReference type="NCBI Taxonomy" id="68261"/>
    <lineage>
        <taxon>Bacteria</taxon>
        <taxon>Bacillati</taxon>
        <taxon>Actinomycetota</taxon>
        <taxon>Actinomycetes</taxon>
        <taxon>Kitasatosporales</taxon>
        <taxon>Streptomycetaceae</taxon>
        <taxon>Streptomyces</taxon>
    </lineage>
</organism>
<reference evidence="4" key="1">
    <citation type="journal article" date="2019" name="Int. J. Syst. Evol. Microbiol.">
        <title>The Global Catalogue of Microorganisms (GCM) 10K type strain sequencing project: providing services to taxonomists for standard genome sequencing and annotation.</title>
        <authorList>
            <consortium name="The Broad Institute Genomics Platform"/>
            <consortium name="The Broad Institute Genome Sequencing Center for Infectious Disease"/>
            <person name="Wu L."/>
            <person name="Ma J."/>
        </authorList>
    </citation>
    <scope>NUCLEOTIDE SEQUENCE [LARGE SCALE GENOMIC DNA]</scope>
    <source>
        <strain evidence="4">JCM 11574</strain>
    </source>
</reference>
<evidence type="ECO:0000313" key="4">
    <source>
        <dbReference type="Proteomes" id="UP001500893"/>
    </source>
</evidence>
<feature type="compositionally biased region" description="Low complexity" evidence="1">
    <location>
        <begin position="33"/>
        <end position="48"/>
    </location>
</feature>
<comment type="caution">
    <text evidence="3">The sequence shown here is derived from an EMBL/GenBank/DDBJ whole genome shotgun (WGS) entry which is preliminary data.</text>
</comment>
<dbReference type="EMBL" id="BAAAVM010000061">
    <property type="protein sequence ID" value="GAA3151057.1"/>
    <property type="molecule type" value="Genomic_DNA"/>
</dbReference>
<sequence>MNGKKKALLIAGGVLVVTAIANAGNSDTSGDTPAKAKPAAKMSPSPKARPTHEAPAKLDEPNAAEEKQLLRKLTSINPGITVNRERAVRRSVSTCQEIRDGQKGKQLVKDVSYRFTGGNATVDERQAAEVIQAVKDTFCG</sequence>
<proteinExistence type="predicted"/>